<gene>
    <name evidence="1" type="ORF">SAMN04487943_10795</name>
</gene>
<protein>
    <submittedName>
        <fullName evidence="1">Uncharacterized protein</fullName>
    </submittedName>
</protein>
<dbReference type="EMBL" id="FOTR01000007">
    <property type="protein sequence ID" value="SFM06783.1"/>
    <property type="molecule type" value="Genomic_DNA"/>
</dbReference>
<keyword evidence="2" id="KW-1185">Reference proteome</keyword>
<sequence length="42" mass="4625">MKAKQIASKVGSYFKTSDEPIVITAKIKKKGIIRRKGGCCLK</sequence>
<dbReference type="Proteomes" id="UP000198565">
    <property type="component" value="Unassembled WGS sequence"/>
</dbReference>
<dbReference type="AlphaFoldDB" id="A0A1I4MUV5"/>
<name>A0A1I4MUV5_9BACI</name>
<accession>A0A1I4MUV5</accession>
<reference evidence="2" key="1">
    <citation type="submission" date="2016-10" db="EMBL/GenBank/DDBJ databases">
        <authorList>
            <person name="Varghese N."/>
            <person name="Submissions S."/>
        </authorList>
    </citation>
    <scope>NUCLEOTIDE SEQUENCE [LARGE SCALE GENOMIC DNA]</scope>
    <source>
        <strain evidence="2">CGMCC 1.4250</strain>
    </source>
</reference>
<organism evidence="1 2">
    <name type="scientific">Gracilibacillus orientalis</name>
    <dbReference type="NCBI Taxonomy" id="334253"/>
    <lineage>
        <taxon>Bacteria</taxon>
        <taxon>Bacillati</taxon>
        <taxon>Bacillota</taxon>
        <taxon>Bacilli</taxon>
        <taxon>Bacillales</taxon>
        <taxon>Bacillaceae</taxon>
        <taxon>Gracilibacillus</taxon>
    </lineage>
</organism>
<evidence type="ECO:0000313" key="1">
    <source>
        <dbReference type="EMBL" id="SFM06783.1"/>
    </source>
</evidence>
<evidence type="ECO:0000313" key="2">
    <source>
        <dbReference type="Proteomes" id="UP000198565"/>
    </source>
</evidence>
<proteinExistence type="predicted"/>
<dbReference type="RefSeq" id="WP_281244822.1">
    <property type="nucleotide sequence ID" value="NZ_FOTR01000007.1"/>
</dbReference>